<organism evidence="2 3">
    <name type="scientific">Liparis tanakae</name>
    <name type="common">Tanaka's snailfish</name>
    <dbReference type="NCBI Taxonomy" id="230148"/>
    <lineage>
        <taxon>Eukaryota</taxon>
        <taxon>Metazoa</taxon>
        <taxon>Chordata</taxon>
        <taxon>Craniata</taxon>
        <taxon>Vertebrata</taxon>
        <taxon>Euteleostomi</taxon>
        <taxon>Actinopterygii</taxon>
        <taxon>Neopterygii</taxon>
        <taxon>Teleostei</taxon>
        <taxon>Neoteleostei</taxon>
        <taxon>Acanthomorphata</taxon>
        <taxon>Eupercaria</taxon>
        <taxon>Perciformes</taxon>
        <taxon>Cottioidei</taxon>
        <taxon>Cottales</taxon>
        <taxon>Liparidae</taxon>
        <taxon>Liparis</taxon>
    </lineage>
</organism>
<reference evidence="2 3" key="1">
    <citation type="submission" date="2019-03" db="EMBL/GenBank/DDBJ databases">
        <title>First draft genome of Liparis tanakae, snailfish: a comprehensive survey of snailfish specific genes.</title>
        <authorList>
            <person name="Kim W."/>
            <person name="Song I."/>
            <person name="Jeong J.-H."/>
            <person name="Kim D."/>
            <person name="Kim S."/>
            <person name="Ryu S."/>
            <person name="Song J.Y."/>
            <person name="Lee S.K."/>
        </authorList>
    </citation>
    <scope>NUCLEOTIDE SEQUENCE [LARGE SCALE GENOMIC DNA]</scope>
    <source>
        <tissue evidence="2">Muscle</tissue>
    </source>
</reference>
<dbReference type="EMBL" id="SRLO01000051">
    <property type="protein sequence ID" value="TNN80735.1"/>
    <property type="molecule type" value="Genomic_DNA"/>
</dbReference>
<sequence length="89" mass="10225">MAVERGDAWLTRHRGRDIDRLSPGMQSSRLKETAERHRRQLEEERAAHVEPEQRRITRDYGVHRSMTGVTAPLLSRVAQPRQGGSVLAR</sequence>
<proteinExistence type="predicted"/>
<feature type="region of interest" description="Disordered" evidence="1">
    <location>
        <begin position="16"/>
        <end position="63"/>
    </location>
</feature>
<dbReference type="AlphaFoldDB" id="A0A4Z2IS68"/>
<evidence type="ECO:0000313" key="2">
    <source>
        <dbReference type="EMBL" id="TNN80735.1"/>
    </source>
</evidence>
<dbReference type="Proteomes" id="UP000314294">
    <property type="component" value="Unassembled WGS sequence"/>
</dbReference>
<accession>A0A4Z2IS68</accession>
<keyword evidence="3" id="KW-1185">Reference proteome</keyword>
<evidence type="ECO:0000256" key="1">
    <source>
        <dbReference type="SAM" id="MobiDB-lite"/>
    </source>
</evidence>
<protein>
    <submittedName>
        <fullName evidence="2">Uncharacterized protein</fullName>
    </submittedName>
</protein>
<name>A0A4Z2IS68_9TELE</name>
<comment type="caution">
    <text evidence="2">The sequence shown here is derived from an EMBL/GenBank/DDBJ whole genome shotgun (WGS) entry which is preliminary data.</text>
</comment>
<evidence type="ECO:0000313" key="3">
    <source>
        <dbReference type="Proteomes" id="UP000314294"/>
    </source>
</evidence>
<feature type="compositionally biased region" description="Basic and acidic residues" evidence="1">
    <location>
        <begin position="29"/>
        <end position="62"/>
    </location>
</feature>
<gene>
    <name evidence="2" type="ORF">EYF80_008969</name>
</gene>